<gene>
    <name evidence="7" type="ORF">C8N24_1058</name>
</gene>
<keyword evidence="3 6" id="KW-0732">Signal</keyword>
<evidence type="ECO:0000256" key="6">
    <source>
        <dbReference type="SAM" id="SignalP"/>
    </source>
</evidence>
<feature type="compositionally biased region" description="Basic and acidic residues" evidence="5">
    <location>
        <begin position="85"/>
        <end position="97"/>
    </location>
</feature>
<dbReference type="RefSeq" id="WP_121248674.1">
    <property type="nucleotide sequence ID" value="NZ_RBIL01000001.1"/>
</dbReference>
<reference evidence="7 8" key="1">
    <citation type="submission" date="2018-10" db="EMBL/GenBank/DDBJ databases">
        <title>Genomic Encyclopedia of Archaeal and Bacterial Type Strains, Phase II (KMG-II): from individual species to whole genera.</title>
        <authorList>
            <person name="Goeker M."/>
        </authorList>
    </citation>
    <scope>NUCLEOTIDE SEQUENCE [LARGE SCALE GENOMIC DNA]</scope>
    <source>
        <strain evidence="7 8">DSM 14954</strain>
    </source>
</reference>
<protein>
    <submittedName>
        <fullName evidence="7">Uncharacterized protein</fullName>
    </submittedName>
</protein>
<dbReference type="Pfam" id="PF18884">
    <property type="entry name" value="TSP3_bac"/>
    <property type="match status" value="1"/>
</dbReference>
<proteinExistence type="predicted"/>
<name>A0A660L857_9ACTN</name>
<dbReference type="InterPro" id="IPR059100">
    <property type="entry name" value="TSP3_bac"/>
</dbReference>
<accession>A0A660L857</accession>
<evidence type="ECO:0000256" key="4">
    <source>
        <dbReference type="ARBA" id="ARBA00022837"/>
    </source>
</evidence>
<evidence type="ECO:0000313" key="8">
    <source>
        <dbReference type="Proteomes" id="UP000278962"/>
    </source>
</evidence>
<comment type="subcellular location">
    <subcellularLocation>
        <location evidence="1">Secreted</location>
    </subcellularLocation>
</comment>
<feature type="compositionally biased region" description="Basic and acidic residues" evidence="5">
    <location>
        <begin position="56"/>
        <end position="76"/>
    </location>
</feature>
<dbReference type="InterPro" id="IPR028974">
    <property type="entry name" value="TSP_type-3_rpt"/>
</dbReference>
<keyword evidence="4" id="KW-0106">Calcium</keyword>
<keyword evidence="8" id="KW-1185">Reference proteome</keyword>
<dbReference type="SUPFAM" id="SSF103647">
    <property type="entry name" value="TSP type-3 repeat"/>
    <property type="match status" value="1"/>
</dbReference>
<dbReference type="OrthoDB" id="5245119at2"/>
<feature type="chain" id="PRO_5024952589" evidence="6">
    <location>
        <begin position="24"/>
        <end position="210"/>
    </location>
</feature>
<feature type="region of interest" description="Disordered" evidence="5">
    <location>
        <begin position="134"/>
        <end position="188"/>
    </location>
</feature>
<dbReference type="GO" id="GO:0005509">
    <property type="term" value="F:calcium ion binding"/>
    <property type="evidence" value="ECO:0007669"/>
    <property type="project" value="InterPro"/>
</dbReference>
<evidence type="ECO:0000256" key="1">
    <source>
        <dbReference type="ARBA" id="ARBA00004613"/>
    </source>
</evidence>
<evidence type="ECO:0000256" key="5">
    <source>
        <dbReference type="SAM" id="MobiDB-lite"/>
    </source>
</evidence>
<evidence type="ECO:0000256" key="2">
    <source>
        <dbReference type="ARBA" id="ARBA00022525"/>
    </source>
</evidence>
<dbReference type="Proteomes" id="UP000278962">
    <property type="component" value="Unassembled WGS sequence"/>
</dbReference>
<feature type="region of interest" description="Disordered" evidence="5">
    <location>
        <begin position="56"/>
        <end position="97"/>
    </location>
</feature>
<dbReference type="EMBL" id="RBIL01000001">
    <property type="protein sequence ID" value="RKQ91237.1"/>
    <property type="molecule type" value="Genomic_DNA"/>
</dbReference>
<dbReference type="AlphaFoldDB" id="A0A660L857"/>
<sequence>MRKLGPLALVATLLLVPVDSASAKTKVDAFAAKYHLKGTWKAKDADKDGLKNLKEFKLGTDPRKADSDKDGLKDGDEVTSGNNPRKADTDGDRVKDGAEHAGVVTAFDGTSITIREFATGKKLKATLDTDCTPALAEDETADDSGFDDDDSVDVTEDDELGGFFQGEEEEEEDVDPNADASTCTDDELEKGVVLQSAELEDDYLVDYTLA</sequence>
<evidence type="ECO:0000256" key="3">
    <source>
        <dbReference type="ARBA" id="ARBA00022729"/>
    </source>
</evidence>
<evidence type="ECO:0000313" key="7">
    <source>
        <dbReference type="EMBL" id="RKQ91237.1"/>
    </source>
</evidence>
<feature type="signal peptide" evidence="6">
    <location>
        <begin position="1"/>
        <end position="23"/>
    </location>
</feature>
<feature type="compositionally biased region" description="Acidic residues" evidence="5">
    <location>
        <begin position="136"/>
        <end position="176"/>
    </location>
</feature>
<organism evidence="7 8">
    <name type="scientific">Solirubrobacter pauli</name>
    <dbReference type="NCBI Taxonomy" id="166793"/>
    <lineage>
        <taxon>Bacteria</taxon>
        <taxon>Bacillati</taxon>
        <taxon>Actinomycetota</taxon>
        <taxon>Thermoleophilia</taxon>
        <taxon>Solirubrobacterales</taxon>
        <taxon>Solirubrobacteraceae</taxon>
        <taxon>Solirubrobacter</taxon>
    </lineage>
</organism>
<comment type="caution">
    <text evidence="7">The sequence shown here is derived from an EMBL/GenBank/DDBJ whole genome shotgun (WGS) entry which is preliminary data.</text>
</comment>
<keyword evidence="2" id="KW-0964">Secreted</keyword>